<feature type="domain" description="Scaffold protein Nfu/NifU N-terminal" evidence="2">
    <location>
        <begin position="7"/>
        <end position="93"/>
    </location>
</feature>
<dbReference type="InterPro" id="IPR036498">
    <property type="entry name" value="Nfu/NifU_N_sf"/>
</dbReference>
<organism evidence="3 4">
    <name type="scientific">Candidatus Geothrix odensensis</name>
    <dbReference type="NCBI Taxonomy" id="2954440"/>
    <lineage>
        <taxon>Bacteria</taxon>
        <taxon>Pseudomonadati</taxon>
        <taxon>Acidobacteriota</taxon>
        <taxon>Holophagae</taxon>
        <taxon>Holophagales</taxon>
        <taxon>Holophagaceae</taxon>
        <taxon>Geothrix</taxon>
    </lineage>
</organism>
<dbReference type="InterPro" id="IPR014824">
    <property type="entry name" value="Nfu/NifU_N"/>
</dbReference>
<evidence type="ECO:0000313" key="4">
    <source>
        <dbReference type="Proteomes" id="UP000709959"/>
    </source>
</evidence>
<dbReference type="PANTHER" id="PTHR11178">
    <property type="entry name" value="IRON-SULFUR CLUSTER SCAFFOLD PROTEIN NFU-RELATED"/>
    <property type="match status" value="1"/>
</dbReference>
<dbReference type="Gene3D" id="3.30.300.130">
    <property type="entry name" value="Fe-S cluster assembly (FSCA)"/>
    <property type="match status" value="1"/>
</dbReference>
<reference evidence="3 4" key="1">
    <citation type="submission" date="2020-10" db="EMBL/GenBank/DDBJ databases">
        <title>Connecting structure to function with the recovery of over 1000 high-quality activated sludge metagenome-assembled genomes encoding full-length rRNA genes using long-read sequencing.</title>
        <authorList>
            <person name="Singleton C.M."/>
            <person name="Petriglieri F."/>
            <person name="Kristensen J.M."/>
            <person name="Kirkegaard R.H."/>
            <person name="Michaelsen T.Y."/>
            <person name="Andersen M.H."/>
            <person name="Karst S.M."/>
            <person name="Dueholm M.S."/>
            <person name="Nielsen P.H."/>
            <person name="Albertsen M."/>
        </authorList>
    </citation>
    <scope>NUCLEOTIDE SEQUENCE [LARGE SCALE GENOMIC DNA]</scope>
    <source>
        <strain evidence="3">OdNE_18-Q3-R46-58_MAXAC.008</strain>
    </source>
</reference>
<evidence type="ECO:0000313" key="3">
    <source>
        <dbReference type="EMBL" id="MBK8572407.1"/>
    </source>
</evidence>
<gene>
    <name evidence="3" type="ORF">IPN91_07095</name>
</gene>
<dbReference type="SUPFAM" id="SSF117916">
    <property type="entry name" value="Fe-S cluster assembly (FSCA) domain-like"/>
    <property type="match status" value="1"/>
</dbReference>
<dbReference type="InterPro" id="IPR034904">
    <property type="entry name" value="FSCA_dom_sf"/>
</dbReference>
<dbReference type="GO" id="GO:0005506">
    <property type="term" value="F:iron ion binding"/>
    <property type="evidence" value="ECO:0007669"/>
    <property type="project" value="InterPro"/>
</dbReference>
<dbReference type="Proteomes" id="UP000709959">
    <property type="component" value="Unassembled WGS sequence"/>
</dbReference>
<evidence type="ECO:0000259" key="2">
    <source>
        <dbReference type="SMART" id="SM00932"/>
    </source>
</evidence>
<dbReference type="Gene3D" id="3.30.1370.70">
    <property type="entry name" value="Scaffold protein Nfu/NifU, N-terminal domain"/>
    <property type="match status" value="1"/>
</dbReference>
<dbReference type="GO" id="GO:0051536">
    <property type="term" value="F:iron-sulfur cluster binding"/>
    <property type="evidence" value="ECO:0007669"/>
    <property type="project" value="InterPro"/>
</dbReference>
<dbReference type="Pfam" id="PF01106">
    <property type="entry name" value="NifU"/>
    <property type="match status" value="1"/>
</dbReference>
<name>A0A936K7H4_9BACT</name>
<dbReference type="Pfam" id="PF08712">
    <property type="entry name" value="Nfu_N"/>
    <property type="match status" value="1"/>
</dbReference>
<dbReference type="InterPro" id="IPR001075">
    <property type="entry name" value="NIF_FeS_clus_asmbl_NifU_C"/>
</dbReference>
<evidence type="ECO:0000256" key="1">
    <source>
        <dbReference type="ARBA" id="ARBA00006420"/>
    </source>
</evidence>
<accession>A0A936K7H4</accession>
<protein>
    <submittedName>
        <fullName evidence="3">NifU family protein</fullName>
    </submittedName>
</protein>
<dbReference type="SUPFAM" id="SSF110836">
    <property type="entry name" value="Hypothetical protein SAV1430"/>
    <property type="match status" value="1"/>
</dbReference>
<comment type="similarity">
    <text evidence="1">Belongs to the NifU family.</text>
</comment>
<dbReference type="AlphaFoldDB" id="A0A936K7H4"/>
<sequence>MKMPKIAEIEYTPNPNAVKFVLKEAVAVGFPKSFPSVETAEHDELAKNLFAVGNVTSVFMQDKFLTVTKTDDKGWPEMLPLLAAPIRAAAGAGGGTGTPAPAKVFSKIEDENDPMLRDIRMVLESAILPALAADGGGLELIGRHEKQVMIRYVGACGSCPASLTGTLVAIEGMLQKEVDPEIVVISV</sequence>
<proteinExistence type="inferred from homology"/>
<dbReference type="EMBL" id="JADKCH010000005">
    <property type="protein sequence ID" value="MBK8572407.1"/>
    <property type="molecule type" value="Genomic_DNA"/>
</dbReference>
<dbReference type="SMART" id="SM00932">
    <property type="entry name" value="Nfu_N"/>
    <property type="match status" value="1"/>
</dbReference>
<comment type="caution">
    <text evidence="3">The sequence shown here is derived from an EMBL/GenBank/DDBJ whole genome shotgun (WGS) entry which is preliminary data.</text>
</comment>
<dbReference type="PANTHER" id="PTHR11178:SF1">
    <property type="entry name" value="NFU1 IRON-SULFUR CLUSTER SCAFFOLD HOMOLOG, MITOCHONDRIAL"/>
    <property type="match status" value="1"/>
</dbReference>
<dbReference type="GO" id="GO:0016226">
    <property type="term" value="P:iron-sulfur cluster assembly"/>
    <property type="evidence" value="ECO:0007669"/>
    <property type="project" value="InterPro"/>
</dbReference>